<protein>
    <submittedName>
        <fullName evidence="1">Uncharacterized protein</fullName>
    </submittedName>
</protein>
<organism evidence="2">
    <name type="scientific">Lactobacillus acidophilus (strain ATCC 700396 / NCK56 / N2 / NCFM)</name>
    <dbReference type="NCBI Taxonomy" id="272621"/>
    <lineage>
        <taxon>Bacteria</taxon>
        <taxon>Bacillati</taxon>
        <taxon>Bacillota</taxon>
        <taxon>Bacilli</taxon>
        <taxon>Lactobacillales</taxon>
        <taxon>Lactobacillaceae</taxon>
        <taxon>Lactobacillus</taxon>
    </lineage>
</organism>
<reference evidence="1 2" key="1">
    <citation type="journal article" date="2005" name="Proc. Natl. Acad. Sci. U.S.A.">
        <title>Complete genome sequence of the probiotic lactic acid bacterium Lactobacillus acidophilus NCFM.</title>
        <authorList>
            <person name="Altermann E."/>
            <person name="Russell W.M."/>
            <person name="Azcarate-Peril M.A."/>
            <person name="Barrangou R."/>
            <person name="Buck B.L."/>
            <person name="McAuliffe O."/>
            <person name="Souther N."/>
            <person name="Dobson A."/>
            <person name="Duong T."/>
            <person name="Callanan M."/>
            <person name="Lick S."/>
            <person name="Hamrick A."/>
            <person name="Cano R."/>
            <person name="Klaenhammer T.R."/>
        </authorList>
    </citation>
    <scope>NUCLEOTIDE SEQUENCE [LARGE SCALE GENOMIC DNA]</scope>
    <source>
        <strain evidence="2">ATCC 700396 / NCK56 / N2 / NCFM</strain>
    </source>
</reference>
<dbReference type="AlphaFoldDB" id="Q5FI65"/>
<dbReference type="RefSeq" id="WP_003549735.1">
    <property type="nucleotide sequence ID" value="NC_006814.3"/>
</dbReference>
<dbReference type="STRING" id="272621.LBA1805"/>
<dbReference type="EMBL" id="CP000033">
    <property type="protein sequence ID" value="AAV43609.1"/>
    <property type="molecule type" value="Genomic_DNA"/>
</dbReference>
<dbReference type="BioCyc" id="LACI272621:G1G49-1765-MONOMER"/>
<evidence type="ECO:0000313" key="2">
    <source>
        <dbReference type="Proteomes" id="UP000006381"/>
    </source>
</evidence>
<dbReference type="PATRIC" id="fig|272621.13.peg.1716"/>
<evidence type="ECO:0000313" key="1">
    <source>
        <dbReference type="EMBL" id="AAV43609.1"/>
    </source>
</evidence>
<sequence>MKKLKVMNNGELEKVIGGSLYEMKNSVPRLLGPDGMEGSMGGSTGGIQSFRHFPGFGR</sequence>
<dbReference type="HOGENOM" id="CLU_2990835_0_0_9"/>
<proteinExistence type="predicted"/>
<keyword evidence="2" id="KW-1185">Reference proteome</keyword>
<gene>
    <name evidence="1" type="ordered locus">LBA1805</name>
</gene>
<dbReference type="Proteomes" id="UP000006381">
    <property type="component" value="Chromosome"/>
</dbReference>
<accession>Q5FI65</accession>
<dbReference type="GeneID" id="93291052"/>
<name>Q5FI65_LACAC</name>
<dbReference type="KEGG" id="lac:LBA1805"/>